<keyword evidence="1" id="KW-0175">Coiled coil</keyword>
<proteinExistence type="predicted"/>
<reference evidence="2" key="1">
    <citation type="submission" date="2022-07" db="EMBL/GenBank/DDBJ databases">
        <title>Parvularcula maris sp. nov., an algicidal bacterium isolated from seawater.</title>
        <authorList>
            <person name="Li F."/>
        </authorList>
    </citation>
    <scope>NUCLEOTIDE SEQUENCE</scope>
    <source>
        <strain evidence="2">BGMRC 0090</strain>
    </source>
</reference>
<dbReference type="Proteomes" id="UP001142610">
    <property type="component" value="Unassembled WGS sequence"/>
</dbReference>
<dbReference type="RefSeq" id="WP_256618039.1">
    <property type="nucleotide sequence ID" value="NZ_JANIBC010000001.1"/>
</dbReference>
<gene>
    <name evidence="2" type="ORF">NOG11_02435</name>
</gene>
<evidence type="ECO:0000256" key="1">
    <source>
        <dbReference type="SAM" id="Coils"/>
    </source>
</evidence>
<accession>A0A9X2L6V6</accession>
<comment type="caution">
    <text evidence="2">The sequence shown here is derived from an EMBL/GenBank/DDBJ whole genome shotgun (WGS) entry which is preliminary data.</text>
</comment>
<feature type="coiled-coil region" evidence="1">
    <location>
        <begin position="26"/>
        <end position="70"/>
    </location>
</feature>
<organism evidence="2 3">
    <name type="scientific">Parvularcula maris</name>
    <dbReference type="NCBI Taxonomy" id="2965077"/>
    <lineage>
        <taxon>Bacteria</taxon>
        <taxon>Pseudomonadati</taxon>
        <taxon>Pseudomonadota</taxon>
        <taxon>Alphaproteobacteria</taxon>
        <taxon>Parvularculales</taxon>
        <taxon>Parvularculaceae</taxon>
        <taxon>Parvularcula</taxon>
    </lineage>
</organism>
<name>A0A9X2L6V6_9PROT</name>
<evidence type="ECO:0000313" key="3">
    <source>
        <dbReference type="Proteomes" id="UP001142610"/>
    </source>
</evidence>
<keyword evidence="3" id="KW-1185">Reference proteome</keyword>
<sequence>MTATQRYAAAAAAAVTIQVIAGLLWAGAAAQRLQTLEARLDRLSALEVQAARLEEQSTSLRTALARIEGKLDRVLTEEAQQ</sequence>
<dbReference type="AlphaFoldDB" id="A0A9X2L6V6"/>
<dbReference type="EMBL" id="JANIBC010000001">
    <property type="protein sequence ID" value="MCQ8184234.1"/>
    <property type="molecule type" value="Genomic_DNA"/>
</dbReference>
<evidence type="ECO:0000313" key="2">
    <source>
        <dbReference type="EMBL" id="MCQ8184234.1"/>
    </source>
</evidence>
<protein>
    <submittedName>
        <fullName evidence="2">Uncharacterized protein</fullName>
    </submittedName>
</protein>